<dbReference type="STRING" id="1408281.Epro_0587"/>
<dbReference type="EMBL" id="CP009498">
    <property type="protein sequence ID" value="AKL97966.1"/>
    <property type="molecule type" value="Genomic_DNA"/>
</dbReference>
<organism evidence="2 3">
    <name type="scientific">Endomicrobium proavitum</name>
    <dbReference type="NCBI Taxonomy" id="1408281"/>
    <lineage>
        <taxon>Bacteria</taxon>
        <taxon>Pseudomonadati</taxon>
        <taxon>Elusimicrobiota</taxon>
        <taxon>Endomicrobiia</taxon>
        <taxon>Endomicrobiales</taxon>
        <taxon>Endomicrobiaceae</taxon>
        <taxon>Endomicrobium</taxon>
    </lineage>
</organism>
<evidence type="ECO:0008006" key="4">
    <source>
        <dbReference type="Google" id="ProtNLM"/>
    </source>
</evidence>
<dbReference type="Proteomes" id="UP000035337">
    <property type="component" value="Chromosome"/>
</dbReference>
<evidence type="ECO:0000256" key="1">
    <source>
        <dbReference type="SAM" id="MobiDB-lite"/>
    </source>
</evidence>
<dbReference type="KEGG" id="epo:Epro_0587"/>
<keyword evidence="3" id="KW-1185">Reference proteome</keyword>
<dbReference type="OrthoDB" id="1186563at2"/>
<dbReference type="Gene3D" id="2.40.160.60">
    <property type="entry name" value="Outer membrane protein transport protein (OMPP1/FadL/TodX)"/>
    <property type="match status" value="1"/>
</dbReference>
<dbReference type="RefSeq" id="WP_052570465.1">
    <property type="nucleotide sequence ID" value="NZ_CP009498.1"/>
</dbReference>
<feature type="compositionally biased region" description="Basic and acidic residues" evidence="1">
    <location>
        <begin position="305"/>
        <end position="316"/>
    </location>
</feature>
<feature type="region of interest" description="Disordered" evidence="1">
    <location>
        <begin position="305"/>
        <end position="334"/>
    </location>
</feature>
<gene>
    <name evidence="2" type="ORF">Epro_0587</name>
</gene>
<sequence length="346" mass="37385">MKKIKILTLLSIALLFSASEGFAWFSTTYWGVRALGMGGAFTAVSNDASAPIYNIAGAGLMRAVEVTGMTSKLFAGMSGVEINDNYLGAVVPISQAVGTLAAGWGHFGGVGVRSEDTFYAGYARNLNDILESDWVKIAIGVSAKYLKQSNNYHGDTLTNGAIAVDAGIIAKFSNGFSIGYSGKHLNRPDMGFFEEYHILNADVLGLAYYNEVLPLLSLPKFTIAVDYQVRGGEDILMFGAETRVIDGALALRAGSWGDQINLGLGYELKLGEEALLIDYAFGMPLDVQETIGSHFFSLGYRFGSNKEPERVKKPEEVQSEQQEAQKKADEEEKAEDFDAAAYLLGQ</sequence>
<proteinExistence type="predicted"/>
<accession>A0A0G3WH69</accession>
<reference evidence="2 3" key="1">
    <citation type="submission" date="2014-09" db="EMBL/GenBank/DDBJ databases">
        <title>Complete genome sequence of Endomicrobium proavitum.</title>
        <authorList>
            <person name="Zheng H."/>
        </authorList>
    </citation>
    <scope>NUCLEOTIDE SEQUENCE [LARGE SCALE GENOMIC DNA]</scope>
    <source>
        <strain evidence="2 3">Rsa215</strain>
    </source>
</reference>
<name>A0A0G3WH69_9BACT</name>
<dbReference type="AlphaFoldDB" id="A0A0G3WH69"/>
<protein>
    <recommendedName>
        <fullName evidence="4">PorV/PorQ family protein</fullName>
    </recommendedName>
</protein>
<evidence type="ECO:0000313" key="3">
    <source>
        <dbReference type="Proteomes" id="UP000035337"/>
    </source>
</evidence>
<evidence type="ECO:0000313" key="2">
    <source>
        <dbReference type="EMBL" id="AKL97966.1"/>
    </source>
</evidence>